<dbReference type="EMBL" id="FNRF01000003">
    <property type="protein sequence ID" value="SEA50520.1"/>
    <property type="molecule type" value="Genomic_DNA"/>
</dbReference>
<reference evidence="1 2" key="1">
    <citation type="submission" date="2016-10" db="EMBL/GenBank/DDBJ databases">
        <authorList>
            <person name="de Groot N.N."/>
        </authorList>
    </citation>
    <scope>NUCLEOTIDE SEQUENCE [LARGE SCALE GENOMIC DNA]</scope>
    <source>
        <strain evidence="1 2">D31d</strain>
    </source>
</reference>
<dbReference type="Proteomes" id="UP000182257">
    <property type="component" value="Unassembled WGS sequence"/>
</dbReference>
<evidence type="ECO:0000313" key="1">
    <source>
        <dbReference type="EMBL" id="SEA50520.1"/>
    </source>
</evidence>
<evidence type="ECO:0000313" key="2">
    <source>
        <dbReference type="Proteomes" id="UP000182257"/>
    </source>
</evidence>
<name>A0A1H4BR13_XYLRU</name>
<proteinExistence type="predicted"/>
<sequence length="73" mass="8451">MYVLHLYISSTLFRFFKNLITLCISALDILSVSFRPLFALCCQMRALKLIIFAAENPNRVYSNLTLTFNKTKV</sequence>
<protein>
    <submittedName>
        <fullName evidence="1">Uncharacterized protein</fullName>
    </submittedName>
</protein>
<accession>A0A1H4BR13</accession>
<gene>
    <name evidence="1" type="ORF">SAMN05216462_1572</name>
</gene>
<organism evidence="1 2">
    <name type="scientific">Xylanibacter ruminicola</name>
    <name type="common">Prevotella ruminicola</name>
    <dbReference type="NCBI Taxonomy" id="839"/>
    <lineage>
        <taxon>Bacteria</taxon>
        <taxon>Pseudomonadati</taxon>
        <taxon>Bacteroidota</taxon>
        <taxon>Bacteroidia</taxon>
        <taxon>Bacteroidales</taxon>
        <taxon>Prevotellaceae</taxon>
        <taxon>Xylanibacter</taxon>
    </lineage>
</organism>
<dbReference type="AlphaFoldDB" id="A0A1H4BR13"/>